<dbReference type="InterPro" id="IPR015995">
    <property type="entry name" value="MlrC_N"/>
</dbReference>
<keyword evidence="1" id="KW-0479">Metal-binding</keyword>
<dbReference type="GO" id="GO:0046872">
    <property type="term" value="F:metal ion binding"/>
    <property type="evidence" value="ECO:0007669"/>
    <property type="project" value="UniProtKB-KW"/>
</dbReference>
<dbReference type="GO" id="GO:0008237">
    <property type="term" value="F:metallopeptidase activity"/>
    <property type="evidence" value="ECO:0007669"/>
    <property type="project" value="UniProtKB-KW"/>
</dbReference>
<comment type="function">
    <text evidence="1">Involved in peptidolytic degradation of cyclic heptapeptide hepatotoxin microcystin (MC).</text>
</comment>
<sequence>MNFRVAMIEYSCESNTFTIKRTGLQRFHASRYYTGSEICEKMRDTGSEIAGCIDVADANSWELVPIVAAQAAPGGAVTEEARKAITNDVLKRLKKADPFDGIFIAFHGAMVTESAQDGETQFLVALRNLIGRKVPIAVTFDLHANIFDEMSMLVDIAVSYRTYPHIDMRELGREACELLQRAMAGEIEPQVAVTRPPMLVGCDDGRTTKDGPMCRILELAEREMAKSGILNVAVNAGFTDADVFAAGPSVLVTYDAKSVPHREALAAAERVCGRVWDYRMEWAVPMALESCIEELESHTPDGDPVIVADFSDNPGSGAYGDCTAVLAALLNASLEDAALGALYDPEAAHSLAKAGIGAERTLSIGGKTDPGVGGGPIQVTGTVIAVSDGSFVHEGPMYTGLPGWLGTCVCLRVQGIDILIVSENVQMFDQNIFRAVGIEPAEKSIVVVKSMQHFRGAFEPIAAKVLVTDAGGLCTPNVTARQYRNIRRPVFPLDAFDG</sequence>
<evidence type="ECO:0000313" key="4">
    <source>
        <dbReference type="EMBL" id="CTQ47452.1"/>
    </source>
</evidence>
<dbReference type="Pfam" id="PF07171">
    <property type="entry name" value="MlrC_C"/>
    <property type="match status" value="1"/>
</dbReference>
<dbReference type="Pfam" id="PF07364">
    <property type="entry name" value="DUF1485"/>
    <property type="match status" value="1"/>
</dbReference>
<dbReference type="Proteomes" id="UP000048926">
    <property type="component" value="Unassembled WGS sequence"/>
</dbReference>
<reference evidence="5" key="1">
    <citation type="submission" date="2015-07" db="EMBL/GenBank/DDBJ databases">
        <authorList>
            <person name="Rodrigo-Torres Lidia"/>
            <person name="Arahal R.David."/>
        </authorList>
    </citation>
    <scope>NUCLEOTIDE SEQUENCE [LARGE SCALE GENOMIC DNA]</scope>
    <source>
        <strain evidence="5">CECT 4801</strain>
    </source>
</reference>
<feature type="domain" description="Microcystin LR degradation protein MlrC C-terminal" evidence="2">
    <location>
        <begin position="307"/>
        <end position="485"/>
    </location>
</feature>
<evidence type="ECO:0000256" key="1">
    <source>
        <dbReference type="PIRNR" id="PIRNR012702"/>
    </source>
</evidence>
<dbReference type="EMBL" id="CXST01000007">
    <property type="protein sequence ID" value="CTQ47452.1"/>
    <property type="molecule type" value="Genomic_DNA"/>
</dbReference>
<dbReference type="AlphaFoldDB" id="A0A0M6YBJ6"/>
<dbReference type="InterPro" id="IPR009197">
    <property type="entry name" value="MlrC"/>
</dbReference>
<evidence type="ECO:0000259" key="2">
    <source>
        <dbReference type="Pfam" id="PF07171"/>
    </source>
</evidence>
<accession>A0A0M6YBJ6</accession>
<dbReference type="InterPro" id="IPR010799">
    <property type="entry name" value="MlrC_C"/>
</dbReference>
<dbReference type="RefSeq" id="WP_055661484.1">
    <property type="nucleotide sequence ID" value="NZ_CXST01000007.1"/>
</dbReference>
<comment type="similarity">
    <text evidence="1">Belongs to the peptidase M81 family.</text>
</comment>
<gene>
    <name evidence="4" type="ORF">LAL4801_05914</name>
</gene>
<dbReference type="PIRSF" id="PIRSF012702">
    <property type="entry name" value="UCP012702"/>
    <property type="match status" value="1"/>
</dbReference>
<name>A0A0M6YBJ6_9HYPH</name>
<dbReference type="OrthoDB" id="9782658at2"/>
<keyword evidence="1" id="KW-0645">Protease</keyword>
<protein>
    <recommendedName>
        <fullName evidence="1">Microcystinase C</fullName>
        <shortName evidence="1">MlrC</shortName>
    </recommendedName>
</protein>
<organism evidence="4 5">
    <name type="scientific">Roseibium aggregatum</name>
    <dbReference type="NCBI Taxonomy" id="187304"/>
    <lineage>
        <taxon>Bacteria</taxon>
        <taxon>Pseudomonadati</taxon>
        <taxon>Pseudomonadota</taxon>
        <taxon>Alphaproteobacteria</taxon>
        <taxon>Hyphomicrobiales</taxon>
        <taxon>Stappiaceae</taxon>
        <taxon>Roseibium</taxon>
    </lineage>
</organism>
<keyword evidence="1" id="KW-0378">Hydrolase</keyword>
<evidence type="ECO:0000313" key="5">
    <source>
        <dbReference type="Proteomes" id="UP000048926"/>
    </source>
</evidence>
<keyword evidence="1" id="KW-0482">Metalloprotease</keyword>
<proteinExistence type="inferred from homology"/>
<feature type="domain" description="Microcystin LR degradation protein MlrC N-terminal" evidence="3">
    <location>
        <begin position="4"/>
        <end position="292"/>
    </location>
</feature>
<evidence type="ECO:0000259" key="3">
    <source>
        <dbReference type="Pfam" id="PF07364"/>
    </source>
</evidence>
<keyword evidence="5" id="KW-1185">Reference proteome</keyword>
<dbReference type="GO" id="GO:0006508">
    <property type="term" value="P:proteolysis"/>
    <property type="evidence" value="ECO:0007669"/>
    <property type="project" value="UniProtKB-KW"/>
</dbReference>
<comment type="cofactor">
    <cofactor evidence="1">
        <name>Zn(2+)</name>
        <dbReference type="ChEBI" id="CHEBI:29105"/>
    </cofactor>
    <text evidence="1">Binds 1 zinc ion per subunit.</text>
</comment>